<accession>A0A9W6B7N1</accession>
<evidence type="ECO:0000313" key="8">
    <source>
        <dbReference type="EMBL" id="GLB54041.1"/>
    </source>
</evidence>
<evidence type="ECO:0000256" key="6">
    <source>
        <dbReference type="ARBA" id="ARBA00023136"/>
    </source>
</evidence>
<organism evidence="8 9">
    <name type="scientific">Neptunitalea chrysea</name>
    <dbReference type="NCBI Taxonomy" id="1647581"/>
    <lineage>
        <taxon>Bacteria</taxon>
        <taxon>Pseudomonadati</taxon>
        <taxon>Bacteroidota</taxon>
        <taxon>Flavobacteriia</taxon>
        <taxon>Flavobacteriales</taxon>
        <taxon>Flavobacteriaceae</taxon>
        <taxon>Neptunitalea</taxon>
    </lineage>
</organism>
<dbReference type="PANTHER" id="PTHR30026:SF20">
    <property type="entry name" value="OUTER MEMBRANE PROTEIN TOLC"/>
    <property type="match status" value="1"/>
</dbReference>
<dbReference type="GO" id="GO:0009279">
    <property type="term" value="C:cell outer membrane"/>
    <property type="evidence" value="ECO:0007669"/>
    <property type="project" value="UniProtKB-SubCell"/>
</dbReference>
<dbReference type="SUPFAM" id="SSF56954">
    <property type="entry name" value="Outer membrane efflux proteins (OEP)"/>
    <property type="match status" value="1"/>
</dbReference>
<protein>
    <submittedName>
        <fullName evidence="8">Transporter</fullName>
    </submittedName>
</protein>
<keyword evidence="4" id="KW-1134">Transmembrane beta strand</keyword>
<keyword evidence="3" id="KW-0813">Transport</keyword>
<evidence type="ECO:0000256" key="5">
    <source>
        <dbReference type="ARBA" id="ARBA00022692"/>
    </source>
</evidence>
<dbReference type="Proteomes" id="UP001143545">
    <property type="component" value="Unassembled WGS sequence"/>
</dbReference>
<keyword evidence="6" id="KW-0472">Membrane</keyword>
<dbReference type="GO" id="GO:0015562">
    <property type="term" value="F:efflux transmembrane transporter activity"/>
    <property type="evidence" value="ECO:0007669"/>
    <property type="project" value="InterPro"/>
</dbReference>
<dbReference type="GO" id="GO:1990281">
    <property type="term" value="C:efflux pump complex"/>
    <property type="evidence" value="ECO:0007669"/>
    <property type="project" value="TreeGrafter"/>
</dbReference>
<dbReference type="InterPro" id="IPR051906">
    <property type="entry name" value="TolC-like"/>
</dbReference>
<keyword evidence="7" id="KW-0998">Cell outer membrane</keyword>
<dbReference type="GO" id="GO:0015288">
    <property type="term" value="F:porin activity"/>
    <property type="evidence" value="ECO:0007669"/>
    <property type="project" value="TreeGrafter"/>
</dbReference>
<sequence length="451" mass="51946">MLGSQLVFAQEFQEEFTYQEYLAHVKKFHPLVKKAELKLSEAEAKLLKARGAFDPKILGDFSQKEYHDKKYYSLFNGSFKIPTWYGIEIKAAFDNNGGVYLNPQNKVPYNGLTSLGITIPVGQGLWINDRMAELKKGKLYVELGSYEQTLAVIDAIYEASVAYMDWKQNFEKVKMYEYFLKNAEIRLDWTKKSIRLGGLSPIDSVESGINVKTRKLELEQAKLKLMKSRLALSNYIWTENNIPLELDERMVPETELSDGILDVLGINPLARNTNLDEHPKISSLNTKIQIQEIDRKLKANSLLPKLDVSYNYLSEPDYITDGRLEDYKVGASFTLPIFLRKERAALKLAKIKLQDAQYGLQFQKQSVQNKIDAQYNELDSYQQQLSLNLDLVHSYQQMLDAEMRLFEMGESSIFYVNTRENKLVKVKISDIELTNSYLNSVLNLYKVLGRL</sequence>
<reference evidence="8" key="1">
    <citation type="submission" date="2022-07" db="EMBL/GenBank/DDBJ databases">
        <title>Taxonomy of Novel Oxalotrophic and Methylotrophic Bacteria.</title>
        <authorList>
            <person name="Sahin N."/>
            <person name="Tani A."/>
        </authorList>
    </citation>
    <scope>NUCLEOTIDE SEQUENCE</scope>
    <source>
        <strain evidence="8">AM327</strain>
    </source>
</reference>
<comment type="caution">
    <text evidence="8">The sequence shown here is derived from an EMBL/GenBank/DDBJ whole genome shotgun (WGS) entry which is preliminary data.</text>
</comment>
<comment type="similarity">
    <text evidence="2">Belongs to the outer membrane factor (OMF) (TC 1.B.17) family.</text>
</comment>
<keyword evidence="9" id="KW-1185">Reference proteome</keyword>
<dbReference type="Gene3D" id="1.20.1600.10">
    <property type="entry name" value="Outer membrane efflux proteins (OEP)"/>
    <property type="match status" value="1"/>
</dbReference>
<dbReference type="EMBL" id="BRVP01000031">
    <property type="protein sequence ID" value="GLB54041.1"/>
    <property type="molecule type" value="Genomic_DNA"/>
</dbReference>
<evidence type="ECO:0000256" key="3">
    <source>
        <dbReference type="ARBA" id="ARBA00022448"/>
    </source>
</evidence>
<dbReference type="Pfam" id="PF02321">
    <property type="entry name" value="OEP"/>
    <property type="match status" value="1"/>
</dbReference>
<evidence type="ECO:0000313" key="9">
    <source>
        <dbReference type="Proteomes" id="UP001143545"/>
    </source>
</evidence>
<evidence type="ECO:0000256" key="7">
    <source>
        <dbReference type="ARBA" id="ARBA00023237"/>
    </source>
</evidence>
<keyword evidence="5" id="KW-0812">Transmembrane</keyword>
<dbReference type="PANTHER" id="PTHR30026">
    <property type="entry name" value="OUTER MEMBRANE PROTEIN TOLC"/>
    <property type="match status" value="1"/>
</dbReference>
<proteinExistence type="inferred from homology"/>
<dbReference type="AlphaFoldDB" id="A0A9W6B7N1"/>
<name>A0A9W6B7N1_9FLAO</name>
<evidence type="ECO:0000256" key="4">
    <source>
        <dbReference type="ARBA" id="ARBA00022452"/>
    </source>
</evidence>
<dbReference type="InterPro" id="IPR003423">
    <property type="entry name" value="OMP_efflux"/>
</dbReference>
<comment type="subcellular location">
    <subcellularLocation>
        <location evidence="1">Cell outer membrane</location>
    </subcellularLocation>
</comment>
<evidence type="ECO:0000256" key="2">
    <source>
        <dbReference type="ARBA" id="ARBA00007613"/>
    </source>
</evidence>
<gene>
    <name evidence="8" type="ORF">NBRC110019_30820</name>
</gene>
<evidence type="ECO:0000256" key="1">
    <source>
        <dbReference type="ARBA" id="ARBA00004442"/>
    </source>
</evidence>